<dbReference type="Proteomes" id="UP000604825">
    <property type="component" value="Unassembled WGS sequence"/>
</dbReference>
<feature type="compositionally biased region" description="Basic and acidic residues" evidence="1">
    <location>
        <begin position="41"/>
        <end position="50"/>
    </location>
</feature>
<organism evidence="3 4">
    <name type="scientific">Miscanthus lutarioriparius</name>
    <dbReference type="NCBI Taxonomy" id="422564"/>
    <lineage>
        <taxon>Eukaryota</taxon>
        <taxon>Viridiplantae</taxon>
        <taxon>Streptophyta</taxon>
        <taxon>Embryophyta</taxon>
        <taxon>Tracheophyta</taxon>
        <taxon>Spermatophyta</taxon>
        <taxon>Magnoliopsida</taxon>
        <taxon>Liliopsida</taxon>
        <taxon>Poales</taxon>
        <taxon>Poaceae</taxon>
        <taxon>PACMAD clade</taxon>
        <taxon>Panicoideae</taxon>
        <taxon>Andropogonodae</taxon>
        <taxon>Andropogoneae</taxon>
        <taxon>Saccharinae</taxon>
        <taxon>Miscanthus</taxon>
    </lineage>
</organism>
<feature type="compositionally biased region" description="Pro residues" evidence="1">
    <location>
        <begin position="141"/>
        <end position="158"/>
    </location>
</feature>
<dbReference type="AlphaFoldDB" id="A0A811RV70"/>
<proteinExistence type="predicted"/>
<gene>
    <name evidence="3" type="ORF">NCGR_LOCUS57880</name>
</gene>
<evidence type="ECO:0000313" key="3">
    <source>
        <dbReference type="EMBL" id="CAD6333782.1"/>
    </source>
</evidence>
<protein>
    <submittedName>
        <fullName evidence="3">Uncharacterized protein</fullName>
    </submittedName>
</protein>
<feature type="region of interest" description="Disordered" evidence="1">
    <location>
        <begin position="37"/>
        <end position="67"/>
    </location>
</feature>
<accession>A0A811RV70</accession>
<name>A0A811RV70_9POAL</name>
<feature type="signal peptide" evidence="2">
    <location>
        <begin position="1"/>
        <end position="22"/>
    </location>
</feature>
<evidence type="ECO:0000256" key="1">
    <source>
        <dbReference type="SAM" id="MobiDB-lite"/>
    </source>
</evidence>
<feature type="region of interest" description="Disordered" evidence="1">
    <location>
        <begin position="80"/>
        <end position="158"/>
    </location>
</feature>
<keyword evidence="2" id="KW-0732">Signal</keyword>
<evidence type="ECO:0000256" key="2">
    <source>
        <dbReference type="SAM" id="SignalP"/>
    </source>
</evidence>
<reference evidence="3" key="1">
    <citation type="submission" date="2020-10" db="EMBL/GenBank/DDBJ databases">
        <authorList>
            <person name="Han B."/>
            <person name="Lu T."/>
            <person name="Zhao Q."/>
            <person name="Huang X."/>
            <person name="Zhao Y."/>
        </authorList>
    </citation>
    <scope>NUCLEOTIDE SEQUENCE</scope>
</reference>
<feature type="chain" id="PRO_5032293682" evidence="2">
    <location>
        <begin position="23"/>
        <end position="158"/>
    </location>
</feature>
<comment type="caution">
    <text evidence="3">The sequence shown here is derived from an EMBL/GenBank/DDBJ whole genome shotgun (WGS) entry which is preliminary data.</text>
</comment>
<evidence type="ECO:0000313" key="4">
    <source>
        <dbReference type="Proteomes" id="UP000604825"/>
    </source>
</evidence>
<sequence>MAAAYLLAQLVLGGEVAVVAEAFVKLPLHLTGAAGASGPVLRDRDLDGRPGHLRRGGRRATAEPASEGLLDVLGRGRRREWAAEELTQRGRRGRRRQRDAAGEPEGLLAQGLPAAADHADVAPTLPPRRVPAGDGRALRLPPLPPPPPLLMPHPPTRP</sequence>
<keyword evidence="4" id="KW-1185">Reference proteome</keyword>
<dbReference type="EMBL" id="CAJGYO010000017">
    <property type="protein sequence ID" value="CAD6333782.1"/>
    <property type="molecule type" value="Genomic_DNA"/>
</dbReference>